<protein>
    <submittedName>
        <fullName evidence="1">Transcriptional activator NhaR</fullName>
    </submittedName>
</protein>
<name>A0A2J5PQ57_9ENTR</name>
<dbReference type="Proteomes" id="UP000234667">
    <property type="component" value="Unassembled WGS sequence"/>
</dbReference>
<accession>A0A2J5PQ57</accession>
<comment type="caution">
    <text evidence="1">The sequence shown here is derived from an EMBL/GenBank/DDBJ whole genome shotgun (WGS) entry which is preliminary data.</text>
</comment>
<reference evidence="1 2" key="2">
    <citation type="submission" date="2018-01" db="EMBL/GenBank/DDBJ databases">
        <title>Genomic study of Klebsiella pneumoniae.</title>
        <authorList>
            <person name="Yang Y."/>
            <person name="Bicalho R."/>
        </authorList>
    </citation>
    <scope>NUCLEOTIDE SEQUENCE [LARGE SCALE GENOMIC DNA]</scope>
    <source>
        <strain evidence="1 2">A10</strain>
    </source>
</reference>
<organism evidence="1 2">
    <name type="scientific">Klebsiella michiganensis</name>
    <dbReference type="NCBI Taxonomy" id="1134687"/>
    <lineage>
        <taxon>Bacteria</taxon>
        <taxon>Pseudomonadati</taxon>
        <taxon>Pseudomonadota</taxon>
        <taxon>Gammaproteobacteria</taxon>
        <taxon>Enterobacterales</taxon>
        <taxon>Enterobacteriaceae</taxon>
        <taxon>Klebsiella/Raoultella group</taxon>
        <taxon>Klebsiella</taxon>
    </lineage>
</organism>
<proteinExistence type="predicted"/>
<dbReference type="EMBL" id="PIDR01000527">
    <property type="protein sequence ID" value="PLO68191.1"/>
    <property type="molecule type" value="Genomic_DNA"/>
</dbReference>
<evidence type="ECO:0000313" key="2">
    <source>
        <dbReference type="Proteomes" id="UP000234667"/>
    </source>
</evidence>
<sequence length="48" mass="5616">DESIVEIGRMDNVMEEYHAIFAERMIQHPAVQRICHRDYSALFTPPQA</sequence>
<evidence type="ECO:0000313" key="1">
    <source>
        <dbReference type="EMBL" id="PLO68191.1"/>
    </source>
</evidence>
<feature type="non-terminal residue" evidence="1">
    <location>
        <position position="1"/>
    </location>
</feature>
<gene>
    <name evidence="1" type="primary">nhaR</name>
    <name evidence="1" type="ORF">CWN49_17005</name>
</gene>
<reference evidence="1 2" key="1">
    <citation type="submission" date="2017-11" db="EMBL/GenBank/DDBJ databases">
        <authorList>
            <person name="Han C.G."/>
        </authorList>
    </citation>
    <scope>NUCLEOTIDE SEQUENCE [LARGE SCALE GENOMIC DNA]</scope>
    <source>
        <strain evidence="1 2">A10</strain>
    </source>
</reference>
<dbReference type="AlphaFoldDB" id="A0A2J5PQ57"/>